<reference evidence="9" key="1">
    <citation type="journal article" date="2022" name="Environ. Microbiol.">
        <title>Geoalkalibacter halelectricus SAP #1 sp. nov. possessing extracellular electron transfer and mineral#reducing capabilities from a haloalkaline environment.</title>
        <authorList>
            <person name="Yadav S."/>
            <person name="Singh R."/>
            <person name="Sundharam S.S."/>
            <person name="Chaudhary S."/>
            <person name="Krishnamurthi S."/>
            <person name="Patil S.A."/>
        </authorList>
    </citation>
    <scope>NUCLEOTIDE SEQUENCE</scope>
    <source>
        <strain evidence="9">SAP-1</strain>
    </source>
</reference>
<organism evidence="9 10">
    <name type="scientific">Geoalkalibacter halelectricus</name>
    <dbReference type="NCBI Taxonomy" id="2847045"/>
    <lineage>
        <taxon>Bacteria</taxon>
        <taxon>Pseudomonadati</taxon>
        <taxon>Thermodesulfobacteriota</taxon>
        <taxon>Desulfuromonadia</taxon>
        <taxon>Desulfuromonadales</taxon>
        <taxon>Geoalkalibacteraceae</taxon>
        <taxon>Geoalkalibacter</taxon>
    </lineage>
</organism>
<dbReference type="InterPro" id="IPR001444">
    <property type="entry name" value="Flag_bb_rod_N"/>
</dbReference>
<dbReference type="InterPro" id="IPR010930">
    <property type="entry name" value="Flg_bb/hook_C_dom"/>
</dbReference>
<evidence type="ECO:0000256" key="3">
    <source>
        <dbReference type="ARBA" id="ARBA00014376"/>
    </source>
</evidence>
<sequence>MSNLGIFDQTSQLLHKVLDLRQQNQQVIASNIANGNTPGYTAARFEFAEALSAAVGRNDGKMAATHARHFPLSQNNLDQVSGRVLRTPDQSGVGDGNNVSVDQEMLNMAENQLLYEAAAQMLSKKLGLLKYVAQDGR</sequence>
<keyword evidence="9" id="KW-0969">Cilium</keyword>
<accession>A0ABY5ZMB3</accession>
<protein>
    <recommendedName>
        <fullName evidence="3 6">Flagellar basal body rod protein FlgB</fullName>
    </recommendedName>
</protein>
<evidence type="ECO:0000259" key="7">
    <source>
        <dbReference type="Pfam" id="PF00460"/>
    </source>
</evidence>
<dbReference type="Pfam" id="PF06429">
    <property type="entry name" value="Flg_bbr_C"/>
    <property type="match status" value="1"/>
</dbReference>
<dbReference type="PIRSF" id="PIRSF002889">
    <property type="entry name" value="Rod_FlgB"/>
    <property type="match status" value="1"/>
</dbReference>
<comment type="subcellular location">
    <subcellularLocation>
        <location evidence="1 6">Bacterial flagellum basal body</location>
    </subcellularLocation>
</comment>
<dbReference type="RefSeq" id="WP_260746730.1">
    <property type="nucleotide sequence ID" value="NZ_CP092109.1"/>
</dbReference>
<proteinExistence type="inferred from homology"/>
<feature type="domain" description="Flagellar basal-body/hook protein C-terminal" evidence="8">
    <location>
        <begin position="96"/>
        <end position="123"/>
    </location>
</feature>
<evidence type="ECO:0000313" key="9">
    <source>
        <dbReference type="EMBL" id="UWZ78381.1"/>
    </source>
</evidence>
<comment type="function">
    <text evidence="5 6">Structural component of flagellum, the bacterial motility apparatus. Part of the rod structure of flagellar basal body.</text>
</comment>
<dbReference type="InterPro" id="IPR006300">
    <property type="entry name" value="FlgB"/>
</dbReference>
<dbReference type="NCBIfam" id="TIGR01396">
    <property type="entry name" value="FlgB"/>
    <property type="match status" value="1"/>
</dbReference>
<evidence type="ECO:0000256" key="5">
    <source>
        <dbReference type="ARBA" id="ARBA00024934"/>
    </source>
</evidence>
<keyword evidence="4 6" id="KW-0975">Bacterial flagellum</keyword>
<keyword evidence="9" id="KW-0966">Cell projection</keyword>
<gene>
    <name evidence="9" type="primary">flgB</name>
    <name evidence="9" type="ORF">L9S41_11845</name>
</gene>
<evidence type="ECO:0000256" key="4">
    <source>
        <dbReference type="ARBA" id="ARBA00023143"/>
    </source>
</evidence>
<evidence type="ECO:0000256" key="2">
    <source>
        <dbReference type="ARBA" id="ARBA00009677"/>
    </source>
</evidence>
<name>A0ABY5ZMB3_9BACT</name>
<keyword evidence="10" id="KW-1185">Reference proteome</keyword>
<feature type="domain" description="Flagellar basal body rod protein N-terminal" evidence="7">
    <location>
        <begin position="20"/>
        <end position="41"/>
    </location>
</feature>
<dbReference type="EMBL" id="CP092109">
    <property type="protein sequence ID" value="UWZ78381.1"/>
    <property type="molecule type" value="Genomic_DNA"/>
</dbReference>
<dbReference type="Pfam" id="PF00460">
    <property type="entry name" value="Flg_bb_rod"/>
    <property type="match status" value="1"/>
</dbReference>
<evidence type="ECO:0000259" key="8">
    <source>
        <dbReference type="Pfam" id="PF06429"/>
    </source>
</evidence>
<evidence type="ECO:0000313" key="10">
    <source>
        <dbReference type="Proteomes" id="UP001060414"/>
    </source>
</evidence>
<dbReference type="PANTHER" id="PTHR30435">
    <property type="entry name" value="FLAGELLAR PROTEIN"/>
    <property type="match status" value="1"/>
</dbReference>
<dbReference type="PANTHER" id="PTHR30435:SF12">
    <property type="entry name" value="FLAGELLAR BASAL BODY ROD PROTEIN FLGB"/>
    <property type="match status" value="1"/>
</dbReference>
<comment type="similarity">
    <text evidence="2 6">Belongs to the flagella basal body rod proteins family.</text>
</comment>
<comment type="subunit">
    <text evidence="6">The basal body constitutes a major portion of the flagellar organelle and consists of a number of rings mounted on a central rod.</text>
</comment>
<evidence type="ECO:0000256" key="1">
    <source>
        <dbReference type="ARBA" id="ARBA00004117"/>
    </source>
</evidence>
<keyword evidence="9" id="KW-0282">Flagellum</keyword>
<evidence type="ECO:0000256" key="6">
    <source>
        <dbReference type="PIRNR" id="PIRNR002889"/>
    </source>
</evidence>
<dbReference type="Proteomes" id="UP001060414">
    <property type="component" value="Chromosome"/>
</dbReference>